<protein>
    <submittedName>
        <fullName evidence="2">Centrosomal protein of 78 kDa-like</fullName>
    </submittedName>
</protein>
<sequence>MVVWGNAEGCDRNKVYRSRVPAIRNKDVTFQLCKALKCCVSASGALRTLELNGLVLRERLNYVNKMPSSNSCLCTESRKCLCVLEVLQ</sequence>
<evidence type="ECO:0000313" key="1">
    <source>
        <dbReference type="Proteomes" id="UP001652580"/>
    </source>
</evidence>
<gene>
    <name evidence="2" type="primary">LOC130706980</name>
</gene>
<dbReference type="Proteomes" id="UP001652580">
    <property type="component" value="Unplaced"/>
</dbReference>
<dbReference type="GeneID" id="130706980"/>
<proteinExistence type="predicted"/>
<accession>A0ABM3T0J0</accession>
<reference evidence="2" key="1">
    <citation type="submission" date="2025-08" db="UniProtKB">
        <authorList>
            <consortium name="RefSeq"/>
        </authorList>
    </citation>
    <scope>IDENTIFICATION</scope>
</reference>
<organism evidence="1 2">
    <name type="scientific">Balaenoptera acutorostrata</name>
    <name type="common">Common minke whale</name>
    <name type="synonym">Balaena rostrata</name>
    <dbReference type="NCBI Taxonomy" id="9767"/>
    <lineage>
        <taxon>Eukaryota</taxon>
        <taxon>Metazoa</taxon>
        <taxon>Chordata</taxon>
        <taxon>Craniata</taxon>
        <taxon>Vertebrata</taxon>
        <taxon>Euteleostomi</taxon>
        <taxon>Mammalia</taxon>
        <taxon>Eutheria</taxon>
        <taxon>Laurasiatheria</taxon>
        <taxon>Artiodactyla</taxon>
        <taxon>Whippomorpha</taxon>
        <taxon>Cetacea</taxon>
        <taxon>Mysticeti</taxon>
        <taxon>Balaenopteridae</taxon>
        <taxon>Balaenoptera</taxon>
    </lineage>
</organism>
<keyword evidence="1" id="KW-1185">Reference proteome</keyword>
<evidence type="ECO:0000313" key="2">
    <source>
        <dbReference type="RefSeq" id="XP_057395612.1"/>
    </source>
</evidence>
<dbReference type="RefSeq" id="XP_057395612.1">
    <property type="nucleotide sequence ID" value="XM_057539629.1"/>
</dbReference>
<name>A0ABM3T0J0_BALAC</name>